<feature type="compositionally biased region" description="Acidic residues" evidence="12">
    <location>
        <begin position="823"/>
        <end position="850"/>
    </location>
</feature>
<dbReference type="SMART" id="SM01181">
    <property type="entry name" value="E2_bind"/>
    <property type="match status" value="1"/>
</dbReference>
<evidence type="ECO:0000256" key="5">
    <source>
        <dbReference type="ARBA" id="ARBA00022741"/>
    </source>
</evidence>
<comment type="function">
    <text evidence="11">Catalytic subunit of the dimeric E1 enzyme, which activates NEDD8.</text>
</comment>
<dbReference type="EMBL" id="CATQJL010000223">
    <property type="protein sequence ID" value="CAJ0600082.1"/>
    <property type="molecule type" value="Genomic_DNA"/>
</dbReference>
<dbReference type="InterPro" id="IPR014929">
    <property type="entry name" value="E2-binding"/>
</dbReference>
<feature type="domain" description="C2H2-type" evidence="13">
    <location>
        <begin position="591"/>
        <end position="614"/>
    </location>
</feature>
<evidence type="ECO:0000313" key="14">
    <source>
        <dbReference type="EMBL" id="CAJ0600082.1"/>
    </source>
</evidence>
<dbReference type="GO" id="GO:0045116">
    <property type="term" value="P:protein neddylation"/>
    <property type="evidence" value="ECO:0007669"/>
    <property type="project" value="UniProtKB-UniRule"/>
</dbReference>
<dbReference type="PANTHER" id="PTHR10953">
    <property type="entry name" value="UBIQUITIN-ACTIVATING ENZYME E1"/>
    <property type="match status" value="1"/>
</dbReference>
<reference evidence="14" key="1">
    <citation type="submission" date="2023-07" db="EMBL/GenBank/DDBJ databases">
        <authorList>
            <consortium name="CYATHOMIX"/>
        </authorList>
    </citation>
    <scope>NUCLEOTIDE SEQUENCE</scope>
    <source>
        <strain evidence="14">N/A</strain>
    </source>
</reference>
<feature type="region of interest" description="Disordered" evidence="12">
    <location>
        <begin position="544"/>
        <end position="571"/>
    </location>
</feature>
<keyword evidence="5 11" id="KW-0547">Nucleotide-binding</keyword>
<evidence type="ECO:0000256" key="4">
    <source>
        <dbReference type="ARBA" id="ARBA00022598"/>
    </source>
</evidence>
<dbReference type="AlphaFoldDB" id="A0AA36M7Z4"/>
<dbReference type="Pfam" id="PF08825">
    <property type="entry name" value="E2_bind"/>
    <property type="match status" value="1"/>
</dbReference>
<evidence type="ECO:0000256" key="6">
    <source>
        <dbReference type="ARBA" id="ARBA00022786"/>
    </source>
</evidence>
<evidence type="ECO:0000256" key="10">
    <source>
        <dbReference type="PROSITE-ProRule" id="PRU10132"/>
    </source>
</evidence>
<comment type="similarity">
    <text evidence="2 11">Belongs to the ubiquitin-activating E1 family. UBA3 subfamily.</text>
</comment>
<dbReference type="EC" id="6.2.1.64" evidence="8 11"/>
<dbReference type="Proteomes" id="UP001176961">
    <property type="component" value="Unassembled WGS sequence"/>
</dbReference>
<dbReference type="GO" id="GO:0019781">
    <property type="term" value="F:NEDD8 activating enzyme activity"/>
    <property type="evidence" value="ECO:0007669"/>
    <property type="project" value="UniProtKB-UniRule"/>
</dbReference>
<dbReference type="GO" id="GO:0005634">
    <property type="term" value="C:nucleus"/>
    <property type="evidence" value="ECO:0007669"/>
    <property type="project" value="TreeGrafter"/>
</dbReference>
<evidence type="ECO:0000256" key="11">
    <source>
        <dbReference type="RuleBase" id="RU368009"/>
    </source>
</evidence>
<dbReference type="InterPro" id="IPR030468">
    <property type="entry name" value="Uba3_N"/>
</dbReference>
<keyword evidence="7 11" id="KW-0067">ATP-binding</keyword>
<sequence length="939" mass="105237">MVDSVCSDPLAGDRWRDIRKLTDRPSGYAVPWFEPGPENMAALQKTRVLVIGAGGLGCELLKNLALSGFQNLDVIDMDTIDISNLNRQFLFRMSDVGKSKAEVAAAFVQGRVSGCTVTAHNCRIEDKPPSFYRQFSLVICGLDSIAARRWINGMLCDLVIVENGQVDTSTVIPLIDGGTEGFKGNARVIYPRLSACIDCTLNLFPPQVNFPLCTIAHTPRLPEHCVEYVKVIQWVEEAPFNGASLDADDPSHVDWVLQKALARAQEYDIKGVDRRLTHGVLKRIIPAVASTNAVIAASCALEAIKLATNTAKPIDNYLNFTDIEGVYCGVVQMERDPDCPTCSSGYVQIQCQNDDTLQDLIDKLVDKFQLKNPSLETATDKIYMISELIPELREKSLLNLARPLRELVSADEDVLVADEVLSKSLSIRVTYAREERLPYDVLAVEVVPKQTFSKWAKAPTTQPLNPRGQCPECGKWTTAIYLHMVCSHNWTGEQVAKLKAELKKKDEKTLVKVDGHYWCKNCGVGYISKNALYGHMASCWKRLKKRKRRKNGKKNEVEYHPQPKKQLPFRPPVLPPLPDQLSETVRGAVLCPVPRCEGRFANHDSLSYHCMIEHSELGAAGTPQNFAIRQYRFESKEEYKEWLCRRCEETCTSFSTKTSMWSGYAMYRCNRAGTFKTSSSIRAGTSTKKAQTHCSAFLRISEYNDGSIDVTCCFGHIFHELDPTALRLNERQCGVIQNLLERKMYLSDICGKMRAEYPPTNRLHYTTANDVRNLALRLGLPIRLKDKIPVKHNKSRDEPDADDGEIEILEDEPDQDTAGGDEPPADGEETAPEGEEIVITDDELGLELDVDDKAVEGEEVAMEHPLDGDEEEADGDEVAMEHHLDEDEEEEVVEEDDPEYEELEEMEAEEKPTTSAATSTESDSRPGRSRRAPQRFAFD</sequence>
<feature type="region of interest" description="Disordered" evidence="12">
    <location>
        <begin position="811"/>
        <end position="939"/>
    </location>
</feature>
<dbReference type="CDD" id="cd01488">
    <property type="entry name" value="Uba3_RUB"/>
    <property type="match status" value="1"/>
</dbReference>
<dbReference type="Gene3D" id="1.10.10.520">
    <property type="entry name" value="Ubiquitin activating enzymes (Uba3). Chain: B, domain 2"/>
    <property type="match status" value="1"/>
</dbReference>
<keyword evidence="4 11" id="KW-0436">Ligase</keyword>
<feature type="compositionally biased region" description="Basic and acidic residues" evidence="12">
    <location>
        <begin position="851"/>
        <end position="867"/>
    </location>
</feature>
<dbReference type="PROSITE" id="PS00865">
    <property type="entry name" value="UBIQUITIN_ACTIVAT_2"/>
    <property type="match status" value="1"/>
</dbReference>
<dbReference type="GO" id="GO:0005737">
    <property type="term" value="C:cytoplasm"/>
    <property type="evidence" value="ECO:0007669"/>
    <property type="project" value="TreeGrafter"/>
</dbReference>
<dbReference type="InterPro" id="IPR035985">
    <property type="entry name" value="Ubiquitin-activating_enz"/>
</dbReference>
<keyword evidence="6 11" id="KW-0833">Ubl conjugation pathway</keyword>
<dbReference type="Pfam" id="PF00899">
    <property type="entry name" value="ThiF"/>
    <property type="match status" value="1"/>
</dbReference>
<dbReference type="Gene3D" id="3.40.50.720">
    <property type="entry name" value="NAD(P)-binding Rossmann-like Domain"/>
    <property type="match status" value="1"/>
</dbReference>
<evidence type="ECO:0000256" key="3">
    <source>
        <dbReference type="ARBA" id="ARBA00015203"/>
    </source>
</evidence>
<evidence type="ECO:0000259" key="13">
    <source>
        <dbReference type="PROSITE" id="PS00028"/>
    </source>
</evidence>
<evidence type="ECO:0000256" key="2">
    <source>
        <dbReference type="ARBA" id="ARBA00006310"/>
    </source>
</evidence>
<comment type="pathway">
    <text evidence="1 11">Protein modification; protein neddylation.</text>
</comment>
<dbReference type="GO" id="GO:0005524">
    <property type="term" value="F:ATP binding"/>
    <property type="evidence" value="ECO:0007669"/>
    <property type="project" value="UniProtKB-UniRule"/>
</dbReference>
<dbReference type="SUPFAM" id="SSF69572">
    <property type="entry name" value="Activating enzymes of the ubiquitin-like proteins"/>
    <property type="match status" value="1"/>
</dbReference>
<evidence type="ECO:0000256" key="12">
    <source>
        <dbReference type="SAM" id="MobiDB-lite"/>
    </source>
</evidence>
<dbReference type="InterPro" id="IPR023318">
    <property type="entry name" value="Ub_act_enz_dom_a_sf"/>
</dbReference>
<evidence type="ECO:0000256" key="9">
    <source>
        <dbReference type="ARBA" id="ARBA00024626"/>
    </source>
</evidence>
<evidence type="ECO:0000313" key="15">
    <source>
        <dbReference type="Proteomes" id="UP001176961"/>
    </source>
</evidence>
<evidence type="ECO:0000256" key="7">
    <source>
        <dbReference type="ARBA" id="ARBA00022840"/>
    </source>
</evidence>
<dbReference type="InterPro" id="IPR000594">
    <property type="entry name" value="ThiF_NAD_FAD-bd"/>
</dbReference>
<comment type="catalytic activity">
    <reaction evidence="9 11">
        <text>ATP + [NEDD8 protein] + [E1 NEDD8-activating enzyme]-L-cysteine = AMP + diphosphate + [E1 NEDD8-activating enzyme]-S-[NEDD8 protein]-yl-L-cysteine.</text>
        <dbReference type="EC" id="6.2.1.64"/>
    </reaction>
</comment>
<organism evidence="14 15">
    <name type="scientific">Cylicocyclus nassatus</name>
    <name type="common">Nematode worm</name>
    <dbReference type="NCBI Taxonomy" id="53992"/>
    <lineage>
        <taxon>Eukaryota</taxon>
        <taxon>Metazoa</taxon>
        <taxon>Ecdysozoa</taxon>
        <taxon>Nematoda</taxon>
        <taxon>Chromadorea</taxon>
        <taxon>Rhabditida</taxon>
        <taxon>Rhabditina</taxon>
        <taxon>Rhabditomorpha</taxon>
        <taxon>Strongyloidea</taxon>
        <taxon>Strongylidae</taxon>
        <taxon>Cylicocyclus</taxon>
    </lineage>
</organism>
<dbReference type="InterPro" id="IPR033127">
    <property type="entry name" value="UBQ-activ_enz_E1_Cys_AS"/>
</dbReference>
<dbReference type="FunFam" id="1.10.10.520:FF:000001">
    <property type="entry name" value="NEDD8-activating enzyme E1 catalytic subunit"/>
    <property type="match status" value="1"/>
</dbReference>
<feature type="active site" description="Glycyl thioester intermediate" evidence="10">
    <location>
        <position position="213"/>
    </location>
</feature>
<feature type="compositionally biased region" description="Acidic residues" evidence="12">
    <location>
        <begin position="886"/>
        <end position="908"/>
    </location>
</feature>
<accession>A0AA36M7Z4</accession>
<feature type="compositionally biased region" description="Acidic residues" evidence="12">
    <location>
        <begin position="868"/>
        <end position="878"/>
    </location>
</feature>
<name>A0AA36M7Z4_CYLNA</name>
<dbReference type="PANTHER" id="PTHR10953:SF6">
    <property type="entry name" value="NEDD8-ACTIVATING ENZYME E1 CATALYTIC SUBUNIT"/>
    <property type="match status" value="1"/>
</dbReference>
<dbReference type="PROSITE" id="PS00028">
    <property type="entry name" value="ZINC_FINGER_C2H2_1"/>
    <property type="match status" value="1"/>
</dbReference>
<comment type="caution">
    <text evidence="14">The sequence shown here is derived from an EMBL/GenBank/DDBJ whole genome shotgun (WGS) entry which is preliminary data.</text>
</comment>
<evidence type="ECO:0000256" key="1">
    <source>
        <dbReference type="ARBA" id="ARBA00005032"/>
    </source>
</evidence>
<gene>
    <name evidence="14" type="ORF">CYNAS_LOCUS12065</name>
</gene>
<proteinExistence type="inferred from homology"/>
<evidence type="ECO:0000256" key="8">
    <source>
        <dbReference type="ARBA" id="ARBA00023624"/>
    </source>
</evidence>
<keyword evidence="15" id="KW-1185">Reference proteome</keyword>
<protein>
    <recommendedName>
        <fullName evidence="3 11">NEDD8-activating enzyme E1 catalytic subunit</fullName>
        <ecNumber evidence="8 11">6.2.1.64</ecNumber>
    </recommendedName>
</protein>
<dbReference type="InterPro" id="IPR045886">
    <property type="entry name" value="ThiF/MoeB/HesA"/>
</dbReference>
<dbReference type="Gene3D" id="3.10.290.20">
    <property type="entry name" value="Ubiquitin-like 2 activating enzyme e1b. Chain: B, domain 3"/>
    <property type="match status" value="1"/>
</dbReference>
<dbReference type="InterPro" id="IPR013087">
    <property type="entry name" value="Znf_C2H2_type"/>
</dbReference>